<comment type="function">
    <text evidence="8 10">Plays an essential role in the initiation and regulation of chromosomal replication. ATP-DnaA binds to the origin of replication (oriC) to initiate formation of the DNA replication initiation complex once per cell cycle. Binds the DnaA box (a 9 base pair repeat at the origin) and separates the double-stranded (ds)DNA. Forms a right-handed helical filament on oriC DNA; dsDNA binds to the exterior of the filament while single-stranded (ss)DNA is stabiized in the filament's interior. The ATP-DnaA-oriC complex binds and stabilizes one strand of the AT-rich DNA unwinding element (DUE), permitting loading of DNA polymerase. After initiation quickly degrades to an ADP-DnaA complex that is not apt for DNA replication. Binds acidic phospholipids.</text>
</comment>
<feature type="domain" description="AAA+ ATPase" evidence="12">
    <location>
        <begin position="164"/>
        <end position="295"/>
    </location>
</feature>
<dbReference type="GO" id="GO:0005886">
    <property type="term" value="C:plasma membrane"/>
    <property type="evidence" value="ECO:0007669"/>
    <property type="project" value="TreeGrafter"/>
</dbReference>
<dbReference type="PROSITE" id="PS01008">
    <property type="entry name" value="DNAA"/>
    <property type="match status" value="1"/>
</dbReference>
<comment type="subunit">
    <text evidence="8">Oligomerizes as a right-handed, spiral filament on DNA at oriC.</text>
</comment>
<dbReference type="PANTHER" id="PTHR30050:SF2">
    <property type="entry name" value="CHROMOSOMAL REPLICATION INITIATOR PROTEIN DNAA"/>
    <property type="match status" value="1"/>
</dbReference>
<dbReference type="Pfam" id="PF00308">
    <property type="entry name" value="Bac_DnaA"/>
    <property type="match status" value="1"/>
</dbReference>
<dbReference type="EMBL" id="JADINB010000018">
    <property type="protein sequence ID" value="MBO8428455.1"/>
    <property type="molecule type" value="Genomic_DNA"/>
</dbReference>
<dbReference type="Pfam" id="PF11638">
    <property type="entry name" value="DnaA_N"/>
    <property type="match status" value="1"/>
</dbReference>
<evidence type="ECO:0000256" key="3">
    <source>
        <dbReference type="ARBA" id="ARBA00022705"/>
    </source>
</evidence>
<evidence type="ECO:0000259" key="13">
    <source>
        <dbReference type="SMART" id="SM00760"/>
    </source>
</evidence>
<evidence type="ECO:0000313" key="14">
    <source>
        <dbReference type="EMBL" id="MBO8428455.1"/>
    </source>
</evidence>
<feature type="binding site" evidence="8">
    <location>
        <position position="178"/>
    </location>
    <ligand>
        <name>ATP</name>
        <dbReference type="ChEBI" id="CHEBI:30616"/>
    </ligand>
</feature>
<dbReference type="CDD" id="cd06571">
    <property type="entry name" value="Bac_DnaA_C"/>
    <property type="match status" value="1"/>
</dbReference>
<sequence>MKQTRQHIDVWEDCLSIIRDNIPEESFKTWFEPIEALSLEGSTLSIKVPSDFFREYIEEHYIDLIGKTLKRVMGKDARLLYNIAISNSTIKLPQHEKVDLENRLKDPYRQNSFISPFVIPGLQQMKIDSRLNPNYSFENFVEGECNKLGYTAGLAIAKKPGGTPFNPLFIYGGSGLGKTHLAQAIGIAIKENMPKNVVLYVSANIFQTQYMDAVNVKNKLTDFLNFYRFIDTLIIDDVHEFADKPGTQNAFFQIFNHLHQSGKQIILTSDKAPVEMTGLEQRLLSRFKWGLSVELLPPSFETRIEILRAKSIRDGIELPNEILTYLASNVNGNVRELEGTLISLLAHATLSKETITLNLAKSMIDKIVSPCNNEISIDVIRDTTCEYFKISKEDLVSKTRKREISQARQIVMYLGRNLTKKSLASIGSCVGGRDHATVLHACTQVSNLMETDKSFKKYVEEIESRLKPL</sequence>
<dbReference type="GO" id="GO:0005524">
    <property type="term" value="F:ATP binding"/>
    <property type="evidence" value="ECO:0007669"/>
    <property type="project" value="UniProtKB-UniRule"/>
</dbReference>
<dbReference type="HAMAP" id="MF_00377">
    <property type="entry name" value="DnaA_bact"/>
    <property type="match status" value="1"/>
</dbReference>
<dbReference type="InterPro" id="IPR010921">
    <property type="entry name" value="Trp_repressor/repl_initiator"/>
</dbReference>
<dbReference type="PRINTS" id="PR00051">
    <property type="entry name" value="DNAA"/>
</dbReference>
<accession>A0A9D9DLT5</accession>
<dbReference type="NCBIfam" id="TIGR00362">
    <property type="entry name" value="DnaA"/>
    <property type="match status" value="1"/>
</dbReference>
<dbReference type="Gene3D" id="1.10.8.60">
    <property type="match status" value="1"/>
</dbReference>
<feature type="binding site" evidence="8">
    <location>
        <position position="175"/>
    </location>
    <ligand>
        <name>ATP</name>
        <dbReference type="ChEBI" id="CHEBI:30616"/>
    </ligand>
</feature>
<dbReference type="GO" id="GO:0008289">
    <property type="term" value="F:lipid binding"/>
    <property type="evidence" value="ECO:0007669"/>
    <property type="project" value="UniProtKB-KW"/>
</dbReference>
<feature type="binding site" evidence="8">
    <location>
        <position position="177"/>
    </location>
    <ligand>
        <name>ATP</name>
        <dbReference type="ChEBI" id="CHEBI:30616"/>
    </ligand>
</feature>
<dbReference type="Pfam" id="PF08299">
    <property type="entry name" value="Bac_DnaA_C"/>
    <property type="match status" value="1"/>
</dbReference>
<evidence type="ECO:0000259" key="12">
    <source>
        <dbReference type="SMART" id="SM00382"/>
    </source>
</evidence>
<evidence type="ECO:0000256" key="7">
    <source>
        <dbReference type="ARBA" id="ARBA00023125"/>
    </source>
</evidence>
<protein>
    <recommendedName>
        <fullName evidence="8 9">Chromosomal replication initiator protein DnaA</fullName>
    </recommendedName>
</protein>
<evidence type="ECO:0000256" key="6">
    <source>
        <dbReference type="ARBA" id="ARBA00023121"/>
    </source>
</evidence>
<feature type="region of interest" description="Domain I, interacts with DnaA modulators" evidence="8">
    <location>
        <begin position="1"/>
        <end position="107"/>
    </location>
</feature>
<keyword evidence="7 8" id="KW-0238">DNA-binding</keyword>
<dbReference type="InterPro" id="IPR003593">
    <property type="entry name" value="AAA+_ATPase"/>
</dbReference>
<gene>
    <name evidence="8 14" type="primary">dnaA</name>
    <name evidence="14" type="ORF">IAC68_00775</name>
</gene>
<dbReference type="InterPro" id="IPR013317">
    <property type="entry name" value="DnaA_dom"/>
</dbReference>
<dbReference type="Proteomes" id="UP000823635">
    <property type="component" value="Unassembled WGS sequence"/>
</dbReference>
<dbReference type="InterPro" id="IPR038454">
    <property type="entry name" value="DnaA_N_sf"/>
</dbReference>
<dbReference type="Gene3D" id="3.40.50.300">
    <property type="entry name" value="P-loop containing nucleotide triphosphate hydrolases"/>
    <property type="match status" value="1"/>
</dbReference>
<keyword evidence="3 8" id="KW-0235">DNA replication</keyword>
<feature type="domain" description="Chromosomal replication initiator DnaA C-terminal" evidence="13">
    <location>
        <begin position="376"/>
        <end position="445"/>
    </location>
</feature>
<keyword evidence="6 8" id="KW-0446">Lipid-binding</keyword>
<evidence type="ECO:0000256" key="10">
    <source>
        <dbReference type="RuleBase" id="RU000577"/>
    </source>
</evidence>
<keyword evidence="5 8" id="KW-0067">ATP-binding</keyword>
<evidence type="ECO:0000256" key="4">
    <source>
        <dbReference type="ARBA" id="ARBA00022741"/>
    </source>
</evidence>
<dbReference type="InterPro" id="IPR013159">
    <property type="entry name" value="DnaA_C"/>
</dbReference>
<proteinExistence type="inferred from homology"/>
<dbReference type="SMART" id="SM00382">
    <property type="entry name" value="AAA"/>
    <property type="match status" value="1"/>
</dbReference>
<evidence type="ECO:0000256" key="9">
    <source>
        <dbReference type="NCBIfam" id="TIGR00362"/>
    </source>
</evidence>
<keyword evidence="4 8" id="KW-0547">Nucleotide-binding</keyword>
<dbReference type="SUPFAM" id="SSF48295">
    <property type="entry name" value="TrpR-like"/>
    <property type="match status" value="1"/>
</dbReference>
<feature type="region of interest" description="Domain IV, binds dsDNA" evidence="8">
    <location>
        <begin position="349"/>
        <end position="469"/>
    </location>
</feature>
<evidence type="ECO:0000256" key="1">
    <source>
        <dbReference type="ARBA" id="ARBA00006583"/>
    </source>
</evidence>
<comment type="caution">
    <text evidence="14">The sequence shown here is derived from an EMBL/GenBank/DDBJ whole genome shotgun (WGS) entry which is preliminary data.</text>
</comment>
<dbReference type="AlphaFoldDB" id="A0A9D9DLT5"/>
<evidence type="ECO:0000313" key="15">
    <source>
        <dbReference type="Proteomes" id="UP000823635"/>
    </source>
</evidence>
<comment type="domain">
    <text evidence="8">Domain I is involved in oligomerization and binding regulators, domain II is flexibile and of varying length in different bacteria, domain III forms the AAA+ region, while domain IV binds dsDNA.</text>
</comment>
<dbReference type="InterPro" id="IPR027417">
    <property type="entry name" value="P-loop_NTPase"/>
</dbReference>
<evidence type="ECO:0000256" key="5">
    <source>
        <dbReference type="ARBA" id="ARBA00022840"/>
    </source>
</evidence>
<organism evidence="14 15">
    <name type="scientific">Candidatus Egerieousia excrementavium</name>
    <dbReference type="NCBI Taxonomy" id="2840778"/>
    <lineage>
        <taxon>Bacteria</taxon>
        <taxon>Pseudomonadati</taxon>
        <taxon>Bacteroidota</taxon>
        <taxon>Bacteroidia</taxon>
        <taxon>Bacteroidales</taxon>
        <taxon>Candidatus Egerieousia</taxon>
    </lineage>
</organism>
<dbReference type="InterPro" id="IPR001957">
    <property type="entry name" value="Chromosome_initiator_DnaA"/>
</dbReference>
<dbReference type="FunFam" id="3.40.50.300:FF:000668">
    <property type="entry name" value="Chromosomal replication initiator protein DnaA"/>
    <property type="match status" value="1"/>
</dbReference>
<dbReference type="PANTHER" id="PTHR30050">
    <property type="entry name" value="CHROMOSOMAL REPLICATION INITIATOR PROTEIN DNAA"/>
    <property type="match status" value="1"/>
</dbReference>
<dbReference type="GO" id="GO:0005737">
    <property type="term" value="C:cytoplasm"/>
    <property type="evidence" value="ECO:0007669"/>
    <property type="project" value="UniProtKB-SubCell"/>
</dbReference>
<dbReference type="InterPro" id="IPR020591">
    <property type="entry name" value="Chromosome_initiator_DnaA-like"/>
</dbReference>
<name>A0A9D9DLT5_9BACT</name>
<evidence type="ECO:0000256" key="2">
    <source>
        <dbReference type="ARBA" id="ARBA00022490"/>
    </source>
</evidence>
<dbReference type="GO" id="GO:0006275">
    <property type="term" value="P:regulation of DNA replication"/>
    <property type="evidence" value="ECO:0007669"/>
    <property type="project" value="UniProtKB-UniRule"/>
</dbReference>
<dbReference type="CDD" id="cd00009">
    <property type="entry name" value="AAA"/>
    <property type="match status" value="1"/>
</dbReference>
<dbReference type="Gene3D" id="1.10.1750.10">
    <property type="match status" value="1"/>
</dbReference>
<dbReference type="GO" id="GO:0003688">
    <property type="term" value="F:DNA replication origin binding"/>
    <property type="evidence" value="ECO:0007669"/>
    <property type="project" value="UniProtKB-UniRule"/>
</dbReference>
<dbReference type="Gene3D" id="3.30.300.180">
    <property type="match status" value="1"/>
</dbReference>
<evidence type="ECO:0000256" key="11">
    <source>
        <dbReference type="RuleBase" id="RU004227"/>
    </source>
</evidence>
<reference evidence="14" key="2">
    <citation type="journal article" date="2021" name="PeerJ">
        <title>Extensive microbial diversity within the chicken gut microbiome revealed by metagenomics and culture.</title>
        <authorList>
            <person name="Gilroy R."/>
            <person name="Ravi A."/>
            <person name="Getino M."/>
            <person name="Pursley I."/>
            <person name="Horton D.L."/>
            <person name="Alikhan N.F."/>
            <person name="Baker D."/>
            <person name="Gharbi K."/>
            <person name="Hall N."/>
            <person name="Watson M."/>
            <person name="Adriaenssens E.M."/>
            <person name="Foster-Nyarko E."/>
            <person name="Jarju S."/>
            <person name="Secka A."/>
            <person name="Antonio M."/>
            <person name="Oren A."/>
            <person name="Chaudhuri R.R."/>
            <person name="La Ragione R."/>
            <person name="Hildebrand F."/>
            <person name="Pallen M.J."/>
        </authorList>
    </citation>
    <scope>NUCLEOTIDE SEQUENCE</scope>
    <source>
        <strain evidence="14">15467</strain>
    </source>
</reference>
<dbReference type="GO" id="GO:0006270">
    <property type="term" value="P:DNA replication initiation"/>
    <property type="evidence" value="ECO:0007669"/>
    <property type="project" value="UniProtKB-UniRule"/>
</dbReference>
<dbReference type="SUPFAM" id="SSF52540">
    <property type="entry name" value="P-loop containing nucleoside triphosphate hydrolases"/>
    <property type="match status" value="1"/>
</dbReference>
<reference evidence="14" key="1">
    <citation type="submission" date="2020-10" db="EMBL/GenBank/DDBJ databases">
        <authorList>
            <person name="Gilroy R."/>
        </authorList>
    </citation>
    <scope>NUCLEOTIDE SEQUENCE</scope>
    <source>
        <strain evidence="14">15467</strain>
    </source>
</reference>
<keyword evidence="2 8" id="KW-0963">Cytoplasm</keyword>
<feature type="binding site" evidence="8">
    <location>
        <position position="179"/>
    </location>
    <ligand>
        <name>ATP</name>
        <dbReference type="ChEBI" id="CHEBI:30616"/>
    </ligand>
</feature>
<comment type="caution">
    <text evidence="8">Lacks conserved residue(s) required for the propagation of feature annotation.</text>
</comment>
<dbReference type="SMART" id="SM00760">
    <property type="entry name" value="Bac_DnaA_C"/>
    <property type="match status" value="1"/>
</dbReference>
<comment type="similarity">
    <text evidence="1 8 11">Belongs to the DnaA family.</text>
</comment>
<dbReference type="InterPro" id="IPR018312">
    <property type="entry name" value="Chromosome_initiator_DnaA_CS"/>
</dbReference>
<evidence type="ECO:0000256" key="8">
    <source>
        <dbReference type="HAMAP-Rule" id="MF_00377"/>
    </source>
</evidence>
<comment type="subcellular location">
    <subcellularLocation>
        <location evidence="8">Cytoplasm</location>
    </subcellularLocation>
</comment>
<dbReference type="InterPro" id="IPR024633">
    <property type="entry name" value="DnaA_N_dom"/>
</dbReference>